<feature type="compositionally biased region" description="Polar residues" evidence="1">
    <location>
        <begin position="186"/>
        <end position="196"/>
    </location>
</feature>
<protein>
    <submittedName>
        <fullName evidence="2">Uncharacterized protein</fullName>
    </submittedName>
</protein>
<name>A0AAE9DN39_CAEBR</name>
<dbReference type="AlphaFoldDB" id="A0AAE9DN39"/>
<accession>A0AAE9DN39</accession>
<feature type="compositionally biased region" description="Acidic residues" evidence="1">
    <location>
        <begin position="634"/>
        <end position="647"/>
    </location>
</feature>
<evidence type="ECO:0000256" key="1">
    <source>
        <dbReference type="SAM" id="MobiDB-lite"/>
    </source>
</evidence>
<feature type="compositionally biased region" description="Low complexity" evidence="1">
    <location>
        <begin position="401"/>
        <end position="411"/>
    </location>
</feature>
<evidence type="ECO:0000313" key="3">
    <source>
        <dbReference type="Proteomes" id="UP000827892"/>
    </source>
</evidence>
<feature type="compositionally biased region" description="Polar residues" evidence="1">
    <location>
        <begin position="220"/>
        <end position="233"/>
    </location>
</feature>
<reference evidence="2 3" key="1">
    <citation type="submission" date="2022-05" db="EMBL/GenBank/DDBJ databases">
        <title>Chromosome-level reference genomes for two strains of Caenorhabditis briggsae: an improved platform for comparative genomics.</title>
        <authorList>
            <person name="Stevens L."/>
            <person name="Andersen E.C."/>
        </authorList>
    </citation>
    <scope>NUCLEOTIDE SEQUENCE [LARGE SCALE GENOMIC DNA]</scope>
    <source>
        <strain evidence="2">QX1410_ONT</strain>
        <tissue evidence="2">Whole-organism</tissue>
    </source>
</reference>
<evidence type="ECO:0000313" key="2">
    <source>
        <dbReference type="EMBL" id="ULU08220.1"/>
    </source>
</evidence>
<proteinExistence type="predicted"/>
<organism evidence="2 3">
    <name type="scientific">Caenorhabditis briggsae</name>
    <dbReference type="NCBI Taxonomy" id="6238"/>
    <lineage>
        <taxon>Eukaryota</taxon>
        <taxon>Metazoa</taxon>
        <taxon>Ecdysozoa</taxon>
        <taxon>Nematoda</taxon>
        <taxon>Chromadorea</taxon>
        <taxon>Rhabditida</taxon>
        <taxon>Rhabditina</taxon>
        <taxon>Rhabditomorpha</taxon>
        <taxon>Rhabditoidea</taxon>
        <taxon>Rhabditidae</taxon>
        <taxon>Peloderinae</taxon>
        <taxon>Caenorhabditis</taxon>
    </lineage>
</organism>
<feature type="compositionally biased region" description="Polar residues" evidence="1">
    <location>
        <begin position="279"/>
        <end position="288"/>
    </location>
</feature>
<dbReference type="EMBL" id="CP090892">
    <property type="protein sequence ID" value="ULU08220.1"/>
    <property type="molecule type" value="Genomic_DNA"/>
</dbReference>
<feature type="region of interest" description="Disordered" evidence="1">
    <location>
        <begin position="616"/>
        <end position="671"/>
    </location>
</feature>
<dbReference type="Proteomes" id="UP000827892">
    <property type="component" value="Chromosome II"/>
</dbReference>
<feature type="region of interest" description="Disordered" evidence="1">
    <location>
        <begin position="178"/>
        <end position="337"/>
    </location>
</feature>
<feature type="region of interest" description="Disordered" evidence="1">
    <location>
        <begin position="135"/>
        <end position="163"/>
    </location>
</feature>
<feature type="region of interest" description="Disordered" evidence="1">
    <location>
        <begin position="377"/>
        <end position="415"/>
    </location>
</feature>
<feature type="region of interest" description="Disordered" evidence="1">
    <location>
        <begin position="467"/>
        <end position="487"/>
    </location>
</feature>
<feature type="compositionally biased region" description="Basic and acidic residues" evidence="1">
    <location>
        <begin position="662"/>
        <end position="671"/>
    </location>
</feature>
<sequence>MFPNTSVWMMREKKIIRTLESSRRAIDSQRDAPMLPKTNLVKYLAAYQQQLLAVSGINLPPAMLPNSSPSPQSISSSRSMGTEMENQMMPNNAPIPALVEIQDNTREGLNLLAPVLPQLTAPILPQLPAASEYVNTTSQTVSESDTAATQTNESGQLCEGSSQTHQELEFVVHETFNLEPTDDKSSPTVEGENSGQRILLVPEIEDGSESLPAERRELTLSVNSSTSDGSSPQPESPVGADEKEPEEAERTSEVVAAPTGPSQDLAMDPLDIDAEIVQAETQPTSTEPASPAEDVVDATVAAAPIDAKDASDKGTGDRLEVEDDRDDALQPSSSNVAVRERRAAAQIARKNMANGTRILEEEVDTEAYFQKTRVGKGYARRGRPSNKNRTAGLAQPAANVDDAAPASSNPADDVRLDAAPSNAVVAPAALNPVNAAPSVDAAPVGTAPVDAPLAAVVAPVAHAAMNGSSGNGAPKRIRPVNGAPETTQVKRRAARKAIKQKEPLVEGTEAYHLLLQEANAHHAVCPIYRDQELGHLTNLNLFNPNKRSKALPQEVCSKTKMAKDLFHNYLKVGKIVKTRRELEKAWSSLSPADRQKWLDHETAVFNEHLEQLRRGFIRTPGSRSGRGEAAGEMEKDEDVAGGADEDAGAAAAADEMVDEDEPAVKRARADN</sequence>
<gene>
    <name evidence="2" type="ORF">L3Y34_019385</name>
</gene>
<feature type="compositionally biased region" description="Basic and acidic residues" evidence="1">
    <location>
        <begin position="306"/>
        <end position="319"/>
    </location>
</feature>